<name>W7D9Z9_9LIST</name>
<dbReference type="EMBL" id="AODH01000002">
    <property type="protein sequence ID" value="EUJ42093.1"/>
    <property type="molecule type" value="Genomic_DNA"/>
</dbReference>
<dbReference type="PATRIC" id="fig|1265861.3.peg.123"/>
<protein>
    <submittedName>
        <fullName evidence="2">Binding-protein-dependent transport system membrane protein</fullName>
    </submittedName>
</protein>
<sequence length="75" mass="9029">MKRKLKLCLKQRALIFMALPAFIWMIFFFYIPVLGNVVAFKDFRYSPEGFLASLKNSPWVGFDNFKFYFHHQMLI</sequence>
<evidence type="ECO:0000313" key="3">
    <source>
        <dbReference type="Proteomes" id="UP000019243"/>
    </source>
</evidence>
<accession>W7D9Z9</accession>
<keyword evidence="1" id="KW-0472">Membrane</keyword>
<evidence type="ECO:0000256" key="1">
    <source>
        <dbReference type="SAM" id="Phobius"/>
    </source>
</evidence>
<keyword evidence="3" id="KW-1185">Reference proteome</keyword>
<keyword evidence="1" id="KW-0812">Transmembrane</keyword>
<dbReference type="STRING" id="1265861.BCAMP_00635"/>
<proteinExistence type="predicted"/>
<feature type="transmembrane region" description="Helical" evidence="1">
    <location>
        <begin position="12"/>
        <end position="31"/>
    </location>
</feature>
<evidence type="ECO:0000313" key="2">
    <source>
        <dbReference type="EMBL" id="EUJ42093.1"/>
    </source>
</evidence>
<gene>
    <name evidence="2" type="ORF">BCAMP_00635</name>
</gene>
<comment type="caution">
    <text evidence="2">The sequence shown here is derived from an EMBL/GenBank/DDBJ whole genome shotgun (WGS) entry which is preliminary data.</text>
</comment>
<reference evidence="2 3" key="1">
    <citation type="submission" date="2012-12" db="EMBL/GenBank/DDBJ databases">
        <title>Novel taxa of Listeriaceae from agricultural environments in the United States.</title>
        <authorList>
            <person name="den Bakker H.C."/>
            <person name="Allred A."/>
            <person name="Warchocki S."/>
            <person name="Wright E.M."/>
            <person name="Burrell A."/>
            <person name="Nightingale K.K."/>
            <person name="Kephart D."/>
            <person name="Wiedmann M."/>
        </authorList>
    </citation>
    <scope>NUCLEOTIDE SEQUENCE [LARGE SCALE GENOMIC DNA]</scope>
    <source>
        <strain evidence="2 3">FSL F6-1037</strain>
    </source>
</reference>
<organism evidence="2 3">
    <name type="scientific">Brochothrix campestris FSL F6-1037</name>
    <dbReference type="NCBI Taxonomy" id="1265861"/>
    <lineage>
        <taxon>Bacteria</taxon>
        <taxon>Bacillati</taxon>
        <taxon>Bacillota</taxon>
        <taxon>Bacilli</taxon>
        <taxon>Bacillales</taxon>
        <taxon>Listeriaceae</taxon>
        <taxon>Brochothrix</taxon>
    </lineage>
</organism>
<keyword evidence="1" id="KW-1133">Transmembrane helix</keyword>
<dbReference type="AlphaFoldDB" id="W7D9Z9"/>
<dbReference type="Proteomes" id="UP000019243">
    <property type="component" value="Unassembled WGS sequence"/>
</dbReference>